<evidence type="ECO:0000259" key="3">
    <source>
        <dbReference type="Pfam" id="PF01551"/>
    </source>
</evidence>
<feature type="domain" description="M23ase beta-sheet core" evidence="3">
    <location>
        <begin position="167"/>
        <end position="257"/>
    </location>
</feature>
<evidence type="ECO:0000313" key="5">
    <source>
        <dbReference type="Proteomes" id="UP001601059"/>
    </source>
</evidence>
<accession>A0ABW6KH02</accession>
<dbReference type="Proteomes" id="UP001601059">
    <property type="component" value="Unassembled WGS sequence"/>
</dbReference>
<sequence>MRSRADDIRKRIEQRKRERERMVRTPRTNHSPSRRYWVDDEEKHGFERLSTYEGGPSEGGHPLFRKDVFLFKVLASACLFLIVAIMFRNETASFDSVRNFVQSSMERDFQFAAVSDWYEDQFGKPLAILPFTDKKEDEVEESTNEQQYALPASARLVEEFRVNGQRITIETEKGSFVEAMNEGIVLFAGEKDGYGKTVVVQHGDKSETWYGNLDAIEVTLYQYINKGTKVGTAMDAAGGTKGEFFFAIKKGNDFIDPIQVIQFD</sequence>
<evidence type="ECO:0000313" key="4">
    <source>
        <dbReference type="EMBL" id="MFE8703456.1"/>
    </source>
</evidence>
<gene>
    <name evidence="4" type="ORF">ACFYKX_23105</name>
</gene>
<dbReference type="PANTHER" id="PTHR21666:SF274">
    <property type="entry name" value="STAGE IV SPORULATION PROTEIN FA"/>
    <property type="match status" value="1"/>
</dbReference>
<evidence type="ECO:0000256" key="1">
    <source>
        <dbReference type="SAM" id="MobiDB-lite"/>
    </source>
</evidence>
<keyword evidence="2" id="KW-0472">Membrane</keyword>
<evidence type="ECO:0000256" key="2">
    <source>
        <dbReference type="SAM" id="Phobius"/>
    </source>
</evidence>
<dbReference type="CDD" id="cd12797">
    <property type="entry name" value="M23_peptidase"/>
    <property type="match status" value="1"/>
</dbReference>
<feature type="region of interest" description="Disordered" evidence="1">
    <location>
        <begin position="1"/>
        <end position="34"/>
    </location>
</feature>
<keyword evidence="2" id="KW-1133">Transmembrane helix</keyword>
<dbReference type="InterPro" id="IPR016047">
    <property type="entry name" value="M23ase_b-sheet_dom"/>
</dbReference>
<dbReference type="EMBL" id="JBIACK010000016">
    <property type="protein sequence ID" value="MFE8703456.1"/>
    <property type="molecule type" value="Genomic_DNA"/>
</dbReference>
<dbReference type="InterPro" id="IPR011055">
    <property type="entry name" value="Dup_hybrid_motif"/>
</dbReference>
<dbReference type="RefSeq" id="WP_389364010.1">
    <property type="nucleotide sequence ID" value="NZ_JBIACK010000016.1"/>
</dbReference>
<comment type="caution">
    <text evidence="4">The sequence shown here is derived from an EMBL/GenBank/DDBJ whole genome shotgun (WGS) entry which is preliminary data.</text>
</comment>
<name>A0ABW6KH02_9BACI</name>
<feature type="transmembrane region" description="Helical" evidence="2">
    <location>
        <begin position="69"/>
        <end position="87"/>
    </location>
</feature>
<organism evidence="4 5">
    <name type="scientific">Cytobacillus spartinae</name>
    <dbReference type="NCBI Taxonomy" id="3299023"/>
    <lineage>
        <taxon>Bacteria</taxon>
        <taxon>Bacillati</taxon>
        <taxon>Bacillota</taxon>
        <taxon>Bacilli</taxon>
        <taxon>Bacillales</taxon>
        <taxon>Bacillaceae</taxon>
        <taxon>Cytobacillus</taxon>
    </lineage>
</organism>
<proteinExistence type="predicted"/>
<dbReference type="Gene3D" id="2.70.70.10">
    <property type="entry name" value="Glucose Permease (Domain IIA)"/>
    <property type="match status" value="1"/>
</dbReference>
<dbReference type="InterPro" id="IPR050570">
    <property type="entry name" value="Cell_wall_metabolism_enzyme"/>
</dbReference>
<dbReference type="SUPFAM" id="SSF51261">
    <property type="entry name" value="Duplicated hybrid motif"/>
    <property type="match status" value="1"/>
</dbReference>
<reference evidence="4 5" key="1">
    <citation type="submission" date="2024-08" db="EMBL/GenBank/DDBJ databases">
        <title>Two novel Cytobacillus novel species.</title>
        <authorList>
            <person name="Liu G."/>
        </authorList>
    </citation>
    <scope>NUCLEOTIDE SEQUENCE [LARGE SCALE GENOMIC DNA]</scope>
    <source>
        <strain evidence="4 5">FJAT-54145</strain>
    </source>
</reference>
<keyword evidence="2" id="KW-0812">Transmembrane</keyword>
<dbReference type="PANTHER" id="PTHR21666">
    <property type="entry name" value="PEPTIDASE-RELATED"/>
    <property type="match status" value="1"/>
</dbReference>
<keyword evidence="5" id="KW-1185">Reference proteome</keyword>
<feature type="compositionally biased region" description="Basic and acidic residues" evidence="1">
    <location>
        <begin position="1"/>
        <end position="23"/>
    </location>
</feature>
<protein>
    <submittedName>
        <fullName evidence="4">Peptidoglycan DD-metalloendopeptidase family protein</fullName>
    </submittedName>
</protein>
<dbReference type="Pfam" id="PF01551">
    <property type="entry name" value="Peptidase_M23"/>
    <property type="match status" value="1"/>
</dbReference>